<feature type="non-terminal residue" evidence="1">
    <location>
        <position position="32"/>
    </location>
</feature>
<sequence>MLASACEYAIIRVVPRVERGEFINVGVILLCR</sequence>
<evidence type="ECO:0000313" key="2">
    <source>
        <dbReference type="Proteomes" id="UP000280307"/>
    </source>
</evidence>
<comment type="caution">
    <text evidence="1">The sequence shown here is derived from an EMBL/GenBank/DDBJ whole genome shotgun (WGS) entry which is preliminary data.</text>
</comment>
<evidence type="ECO:0000313" key="1">
    <source>
        <dbReference type="EMBL" id="RRR74799.1"/>
    </source>
</evidence>
<organism evidence="1 2">
    <name type="scientific">Candidatus Viridilinea halotolerans</name>
    <dbReference type="NCBI Taxonomy" id="2491704"/>
    <lineage>
        <taxon>Bacteria</taxon>
        <taxon>Bacillati</taxon>
        <taxon>Chloroflexota</taxon>
        <taxon>Chloroflexia</taxon>
        <taxon>Chloroflexales</taxon>
        <taxon>Chloroflexineae</taxon>
        <taxon>Oscillochloridaceae</taxon>
        <taxon>Candidatus Viridilinea</taxon>
    </lineage>
</organism>
<dbReference type="Pfam" id="PF11236">
    <property type="entry name" value="DUF3037"/>
    <property type="match status" value="1"/>
</dbReference>
<reference evidence="1 2" key="1">
    <citation type="submission" date="2018-12" db="EMBL/GenBank/DDBJ databases">
        <title>Genome Sequence of Candidatus Viridilinea halotolerans isolated from saline sulfide-rich spring.</title>
        <authorList>
            <person name="Grouzdev D.S."/>
            <person name="Burganskaya E.I."/>
            <person name="Krutkina M.S."/>
            <person name="Sukhacheva M.V."/>
            <person name="Gorlenko V.M."/>
        </authorList>
    </citation>
    <scope>NUCLEOTIDE SEQUENCE [LARGE SCALE GENOMIC DNA]</scope>
    <source>
        <strain evidence="1">Chok-6</strain>
    </source>
</reference>
<dbReference type="AlphaFoldDB" id="A0A426U4H1"/>
<dbReference type="Proteomes" id="UP000280307">
    <property type="component" value="Unassembled WGS sequence"/>
</dbReference>
<proteinExistence type="predicted"/>
<dbReference type="InterPro" id="IPR021398">
    <property type="entry name" value="DUF3037"/>
</dbReference>
<accession>A0A426U4H1</accession>
<gene>
    <name evidence="1" type="ORF">EI684_06215</name>
</gene>
<protein>
    <submittedName>
        <fullName evidence="1">DUF3037 domain-containing protein</fullName>
    </submittedName>
</protein>
<dbReference type="EMBL" id="RSAS01000238">
    <property type="protein sequence ID" value="RRR74799.1"/>
    <property type="molecule type" value="Genomic_DNA"/>
</dbReference>
<name>A0A426U4H1_9CHLR</name>